<dbReference type="SUPFAM" id="SSF52540">
    <property type="entry name" value="P-loop containing nucleoside triphosphate hydrolases"/>
    <property type="match status" value="1"/>
</dbReference>
<dbReference type="PANTHER" id="PTHR11472:SF34">
    <property type="entry name" value="REGULATOR OF TELOMERE ELONGATION HELICASE 1"/>
    <property type="match status" value="1"/>
</dbReference>
<keyword evidence="2" id="KW-0479">Metal-binding</keyword>
<dbReference type="KEGG" id="pdl:Pyrde_0605"/>
<evidence type="ECO:0000256" key="10">
    <source>
        <dbReference type="ARBA" id="ARBA00023125"/>
    </source>
</evidence>
<proteinExistence type="predicted"/>
<dbReference type="GO" id="GO:0003677">
    <property type="term" value="F:DNA binding"/>
    <property type="evidence" value="ECO:0007669"/>
    <property type="project" value="UniProtKB-KW"/>
</dbReference>
<evidence type="ECO:0000256" key="5">
    <source>
        <dbReference type="ARBA" id="ARBA00022801"/>
    </source>
</evidence>
<sequence>MGLNNQHDFPYTTPRKGQLEAARSVAEAVQRGEVFILHAPTGFGKTSSIIYGLLQANVDRVLYVVRTRNEIQPVLRELKRFNAEKYSFLYSARRMCPLLSGEDLSHEDFWETCRLLRLRGECSYFNMISEMEAHNAIEVVRSVDGMPQRAVKLLAVQGYCPFFALKLAASEAQFIVATYPYLFRPDIFQGTFEPLDYSDFVVVVDEAHSLLNISSLLEARITLDNIRRSITEIQEYGLPEEMEKALVALGSEISRNKPIGQKLRRMDRQKLLEILGDPEAWADAAQDVRIAKIKERLEEGQPVKISVALTRVARFAELLAVEGTGAYTFTNNGRVGATVLPLEPCLVTREPLNESKAAVLASGTLPPSSMLRDLLCIKKSVRVYDVELLHGPVFPPQNQYVIVAAELTSKYTSRGRETYQLYARYILETYRSTVKAVLVVYPSYEFMHNILRNIQDIARYEKLNMIVEDKATSIEDVVEEIQRRSRHMLVNAVAGGKLTEGIEIVDENGRSLIGVVFIAGVPYPQPDDYLQDQYHALQQRLGEKNTRKLLLDYTAAVRARQAIGRARRSTEDRAIIVLGDSRFTRRVLRDYLRIKIDKIAFNFEEYSSVLRSAAEALGV</sequence>
<feature type="domain" description="Helicase ATP-binding" evidence="13">
    <location>
        <begin position="4"/>
        <end position="275"/>
    </location>
</feature>
<dbReference type="GO" id="GO:0005524">
    <property type="term" value="F:ATP binding"/>
    <property type="evidence" value="ECO:0007669"/>
    <property type="project" value="UniProtKB-KW"/>
</dbReference>
<protein>
    <submittedName>
        <fullName evidence="14">Rad3-related DNA helicase</fullName>
    </submittedName>
</protein>
<keyword evidence="4" id="KW-0227">DNA damage</keyword>
<dbReference type="EMBL" id="CP013011">
    <property type="protein sequence ID" value="ALL00655.1"/>
    <property type="molecule type" value="Genomic_DNA"/>
</dbReference>
<dbReference type="GO" id="GO:0016818">
    <property type="term" value="F:hydrolase activity, acting on acid anhydrides, in phosphorus-containing anhydrides"/>
    <property type="evidence" value="ECO:0007669"/>
    <property type="project" value="InterPro"/>
</dbReference>
<reference evidence="14 15" key="1">
    <citation type="submission" date="2015-10" db="EMBL/GenBank/DDBJ databases">
        <title>Complete genome sequence of hyperthermophilic archaeon Pyrodictium delaneyi Su06.</title>
        <authorList>
            <person name="Jung J.-H."/>
            <person name="Lin J."/>
            <person name="Holden J.F."/>
            <person name="Park C.-S."/>
        </authorList>
    </citation>
    <scope>NUCLEOTIDE SEQUENCE [LARGE SCALE GENOMIC DNA]</scope>
    <source>
        <strain evidence="14 15">Su06</strain>
    </source>
</reference>
<name>A0A0P0N2U4_9CREN</name>
<evidence type="ECO:0000256" key="11">
    <source>
        <dbReference type="ARBA" id="ARBA00023204"/>
    </source>
</evidence>
<dbReference type="InterPro" id="IPR006554">
    <property type="entry name" value="Helicase-like_DEXD_c2"/>
</dbReference>
<dbReference type="InterPro" id="IPR027417">
    <property type="entry name" value="P-loop_NTPase"/>
</dbReference>
<dbReference type="GO" id="GO:0046872">
    <property type="term" value="F:metal ion binding"/>
    <property type="evidence" value="ECO:0007669"/>
    <property type="project" value="UniProtKB-KW"/>
</dbReference>
<dbReference type="GO" id="GO:0006281">
    <property type="term" value="P:DNA repair"/>
    <property type="evidence" value="ECO:0007669"/>
    <property type="project" value="UniProtKB-KW"/>
</dbReference>
<evidence type="ECO:0000256" key="3">
    <source>
        <dbReference type="ARBA" id="ARBA00022741"/>
    </source>
</evidence>
<accession>A0A0P0N2U4</accession>
<dbReference type="PANTHER" id="PTHR11472">
    <property type="entry name" value="DNA REPAIR DEAD HELICASE RAD3/XP-D SUBFAMILY MEMBER"/>
    <property type="match status" value="1"/>
</dbReference>
<dbReference type="InterPro" id="IPR006555">
    <property type="entry name" value="ATP-dep_Helicase_C"/>
</dbReference>
<dbReference type="InterPro" id="IPR014013">
    <property type="entry name" value="Helic_SF1/SF2_ATP-bd_DinG/Rad3"/>
</dbReference>
<dbReference type="InterPro" id="IPR045028">
    <property type="entry name" value="DinG/Rad3-like"/>
</dbReference>
<dbReference type="PROSITE" id="PS51193">
    <property type="entry name" value="HELICASE_ATP_BIND_2"/>
    <property type="match status" value="1"/>
</dbReference>
<dbReference type="GeneID" id="26098941"/>
<keyword evidence="8" id="KW-0408">Iron</keyword>
<gene>
    <name evidence="14" type="ORF">Pyrde_0605</name>
</gene>
<keyword evidence="3" id="KW-0547">Nucleotide-binding</keyword>
<keyword evidence="5" id="KW-0378">Hydrolase</keyword>
<dbReference type="STRING" id="1273541.Pyrde_0605"/>
<dbReference type="RefSeq" id="WP_055408101.1">
    <property type="nucleotide sequence ID" value="NZ_CP013011.1"/>
</dbReference>
<dbReference type="AlphaFoldDB" id="A0A0P0N2U4"/>
<keyword evidence="11" id="KW-0234">DNA repair</keyword>
<evidence type="ECO:0000256" key="4">
    <source>
        <dbReference type="ARBA" id="ARBA00022763"/>
    </source>
</evidence>
<evidence type="ECO:0000256" key="8">
    <source>
        <dbReference type="ARBA" id="ARBA00023004"/>
    </source>
</evidence>
<dbReference type="GO" id="GO:0003678">
    <property type="term" value="F:DNA helicase activity"/>
    <property type="evidence" value="ECO:0007669"/>
    <property type="project" value="InterPro"/>
</dbReference>
<keyword evidence="7" id="KW-0067">ATP-binding</keyword>
<dbReference type="Pfam" id="PF13307">
    <property type="entry name" value="Helicase_C_2"/>
    <property type="match status" value="1"/>
</dbReference>
<evidence type="ECO:0000313" key="15">
    <source>
        <dbReference type="Proteomes" id="UP000058613"/>
    </source>
</evidence>
<dbReference type="Gene3D" id="3.40.50.300">
    <property type="entry name" value="P-loop containing nucleotide triphosphate hydrolases"/>
    <property type="match status" value="2"/>
</dbReference>
<evidence type="ECO:0000313" key="14">
    <source>
        <dbReference type="EMBL" id="ALL00655.1"/>
    </source>
</evidence>
<keyword evidence="12" id="KW-0413">Isomerase</keyword>
<dbReference type="Proteomes" id="UP000058613">
    <property type="component" value="Chromosome"/>
</dbReference>
<dbReference type="GO" id="GO:0051539">
    <property type="term" value="F:4 iron, 4 sulfur cluster binding"/>
    <property type="evidence" value="ECO:0007669"/>
    <property type="project" value="UniProtKB-KW"/>
</dbReference>
<evidence type="ECO:0000256" key="12">
    <source>
        <dbReference type="ARBA" id="ARBA00023235"/>
    </source>
</evidence>
<organism evidence="14 15">
    <name type="scientific">Pyrodictium delaneyi</name>
    <dbReference type="NCBI Taxonomy" id="1273541"/>
    <lineage>
        <taxon>Archaea</taxon>
        <taxon>Thermoproteota</taxon>
        <taxon>Thermoprotei</taxon>
        <taxon>Desulfurococcales</taxon>
        <taxon>Pyrodictiaceae</taxon>
        <taxon>Pyrodictium</taxon>
    </lineage>
</organism>
<dbReference type="SMART" id="SM00488">
    <property type="entry name" value="DEXDc2"/>
    <property type="match status" value="1"/>
</dbReference>
<evidence type="ECO:0000256" key="7">
    <source>
        <dbReference type="ARBA" id="ARBA00022840"/>
    </source>
</evidence>
<keyword evidence="10" id="KW-0238">DNA-binding</keyword>
<keyword evidence="1" id="KW-0004">4Fe-4S</keyword>
<evidence type="ECO:0000256" key="2">
    <source>
        <dbReference type="ARBA" id="ARBA00022723"/>
    </source>
</evidence>
<evidence type="ECO:0000256" key="1">
    <source>
        <dbReference type="ARBA" id="ARBA00022485"/>
    </source>
</evidence>
<dbReference type="SMART" id="SM00491">
    <property type="entry name" value="HELICc2"/>
    <property type="match status" value="1"/>
</dbReference>
<dbReference type="OrthoDB" id="27512at2157"/>
<dbReference type="SMART" id="SM00487">
    <property type="entry name" value="DEXDc"/>
    <property type="match status" value="1"/>
</dbReference>
<dbReference type="InterPro" id="IPR010614">
    <property type="entry name" value="RAD3-like_helicase_DEAD"/>
</dbReference>
<keyword evidence="9" id="KW-0411">Iron-sulfur</keyword>
<dbReference type="Gene3D" id="1.10.275.30">
    <property type="match status" value="1"/>
</dbReference>
<evidence type="ECO:0000256" key="9">
    <source>
        <dbReference type="ARBA" id="ARBA00023014"/>
    </source>
</evidence>
<evidence type="ECO:0000259" key="13">
    <source>
        <dbReference type="PROSITE" id="PS51193"/>
    </source>
</evidence>
<evidence type="ECO:0000256" key="6">
    <source>
        <dbReference type="ARBA" id="ARBA00022806"/>
    </source>
</evidence>
<keyword evidence="6 14" id="KW-0347">Helicase</keyword>
<dbReference type="Pfam" id="PF06733">
    <property type="entry name" value="DEAD_2"/>
    <property type="match status" value="1"/>
</dbReference>
<dbReference type="InterPro" id="IPR014001">
    <property type="entry name" value="Helicase_ATP-bd"/>
</dbReference>